<accession>A0A0E9UT36</accession>
<dbReference type="AlphaFoldDB" id="A0A0E9UT36"/>
<proteinExistence type="predicted"/>
<organism evidence="1">
    <name type="scientific">Anguilla anguilla</name>
    <name type="common">European freshwater eel</name>
    <name type="synonym">Muraena anguilla</name>
    <dbReference type="NCBI Taxonomy" id="7936"/>
    <lineage>
        <taxon>Eukaryota</taxon>
        <taxon>Metazoa</taxon>
        <taxon>Chordata</taxon>
        <taxon>Craniata</taxon>
        <taxon>Vertebrata</taxon>
        <taxon>Euteleostomi</taxon>
        <taxon>Actinopterygii</taxon>
        <taxon>Neopterygii</taxon>
        <taxon>Teleostei</taxon>
        <taxon>Anguilliformes</taxon>
        <taxon>Anguillidae</taxon>
        <taxon>Anguilla</taxon>
    </lineage>
</organism>
<sequence>MGGGDYINYLFGKPLHSFLVSFCEWTSQGNLSYPACMFIH</sequence>
<evidence type="ECO:0000313" key="1">
    <source>
        <dbReference type="EMBL" id="JAH68350.1"/>
    </source>
</evidence>
<name>A0A0E9UT36_ANGAN</name>
<reference evidence="1" key="1">
    <citation type="submission" date="2014-11" db="EMBL/GenBank/DDBJ databases">
        <authorList>
            <person name="Amaro Gonzalez C."/>
        </authorList>
    </citation>
    <scope>NUCLEOTIDE SEQUENCE</scope>
</reference>
<reference evidence="1" key="2">
    <citation type="journal article" date="2015" name="Fish Shellfish Immunol.">
        <title>Early steps in the European eel (Anguilla anguilla)-Vibrio vulnificus interaction in the gills: Role of the RtxA13 toxin.</title>
        <authorList>
            <person name="Callol A."/>
            <person name="Pajuelo D."/>
            <person name="Ebbesson L."/>
            <person name="Teles M."/>
            <person name="MacKenzie S."/>
            <person name="Amaro C."/>
        </authorList>
    </citation>
    <scope>NUCLEOTIDE SEQUENCE</scope>
</reference>
<dbReference type="EMBL" id="GBXM01040227">
    <property type="protein sequence ID" value="JAH68350.1"/>
    <property type="molecule type" value="Transcribed_RNA"/>
</dbReference>
<protein>
    <submittedName>
        <fullName evidence="1">Uncharacterized protein</fullName>
    </submittedName>
</protein>